<dbReference type="NCBIfam" id="TIGR01726">
    <property type="entry name" value="HEQRo_perm_3TM"/>
    <property type="match status" value="1"/>
</dbReference>
<comment type="subcellular location">
    <subcellularLocation>
        <location evidence="1">Cell inner membrane</location>
        <topology evidence="1">Multi-pass membrane protein</topology>
    </subcellularLocation>
    <subcellularLocation>
        <location evidence="9">Cell membrane</location>
        <topology evidence="9">Multi-pass membrane protein</topology>
    </subcellularLocation>
</comment>
<dbReference type="Proteomes" id="UP000559809">
    <property type="component" value="Unassembled WGS sequence"/>
</dbReference>
<evidence type="ECO:0000256" key="1">
    <source>
        <dbReference type="ARBA" id="ARBA00004429"/>
    </source>
</evidence>
<dbReference type="GO" id="GO:0022857">
    <property type="term" value="F:transmembrane transporter activity"/>
    <property type="evidence" value="ECO:0007669"/>
    <property type="project" value="InterPro"/>
</dbReference>
<evidence type="ECO:0000313" key="11">
    <source>
        <dbReference type="EMBL" id="NYT48178.1"/>
    </source>
</evidence>
<dbReference type="Pfam" id="PF00528">
    <property type="entry name" value="BPD_transp_1"/>
    <property type="match status" value="1"/>
</dbReference>
<evidence type="ECO:0000256" key="7">
    <source>
        <dbReference type="ARBA" id="ARBA00022989"/>
    </source>
</evidence>
<dbReference type="InterPro" id="IPR010065">
    <property type="entry name" value="AA_ABC_transptr_permease_3TM"/>
</dbReference>
<dbReference type="GO" id="GO:0043190">
    <property type="term" value="C:ATP-binding cassette (ABC) transporter complex"/>
    <property type="evidence" value="ECO:0007669"/>
    <property type="project" value="InterPro"/>
</dbReference>
<dbReference type="RefSeq" id="WP_180153468.1">
    <property type="nucleotide sequence ID" value="NZ_JACCEM010000001.1"/>
</dbReference>
<proteinExistence type="inferred from homology"/>
<reference evidence="11 12" key="1">
    <citation type="submission" date="2020-07" db="EMBL/GenBank/DDBJ databases">
        <title>Taxonomic revisions and descriptions of new bacterial species based on genomic comparisons in the high-G+C-content subgroup of the family Alcaligenaceae.</title>
        <authorList>
            <person name="Szabo A."/>
            <person name="Felfoldi T."/>
        </authorList>
    </citation>
    <scope>NUCLEOTIDE SEQUENCE [LARGE SCALE GENOMIC DNA]</scope>
    <source>
        <strain evidence="11 12">LMG 24012</strain>
    </source>
</reference>
<keyword evidence="12" id="KW-1185">Reference proteome</keyword>
<comment type="similarity">
    <text evidence="2">Belongs to the binding-protein-dependent transport system permease family. HisMQ subfamily.</text>
</comment>
<dbReference type="GO" id="GO:0006865">
    <property type="term" value="P:amino acid transport"/>
    <property type="evidence" value="ECO:0007669"/>
    <property type="project" value="UniProtKB-KW"/>
</dbReference>
<feature type="domain" description="ABC transmembrane type-1" evidence="10">
    <location>
        <begin position="19"/>
        <end position="203"/>
    </location>
</feature>
<dbReference type="PANTHER" id="PTHR30614">
    <property type="entry name" value="MEMBRANE COMPONENT OF AMINO ACID ABC TRANSPORTER"/>
    <property type="match status" value="1"/>
</dbReference>
<dbReference type="Gene3D" id="1.10.3720.10">
    <property type="entry name" value="MetI-like"/>
    <property type="match status" value="1"/>
</dbReference>
<accession>A0A853FU03</accession>
<comment type="caution">
    <text evidence="11">The sequence shown here is derived from an EMBL/GenBank/DDBJ whole genome shotgun (WGS) entry which is preliminary data.</text>
</comment>
<feature type="transmembrane region" description="Helical" evidence="9">
    <location>
        <begin position="148"/>
        <end position="167"/>
    </location>
</feature>
<evidence type="ECO:0000256" key="2">
    <source>
        <dbReference type="ARBA" id="ARBA00010072"/>
    </source>
</evidence>
<dbReference type="PROSITE" id="PS50928">
    <property type="entry name" value="ABC_TM1"/>
    <property type="match status" value="1"/>
</dbReference>
<protein>
    <submittedName>
        <fullName evidence="11">Amino acid ABC transporter permease</fullName>
    </submittedName>
</protein>
<keyword evidence="6" id="KW-0029">Amino-acid transport</keyword>
<feature type="transmembrane region" description="Helical" evidence="9">
    <location>
        <begin position="187"/>
        <end position="206"/>
    </location>
</feature>
<evidence type="ECO:0000259" key="10">
    <source>
        <dbReference type="PROSITE" id="PS50928"/>
    </source>
</evidence>
<keyword evidence="3 9" id="KW-0813">Transport</keyword>
<keyword evidence="5 9" id="KW-0812">Transmembrane</keyword>
<evidence type="ECO:0000256" key="8">
    <source>
        <dbReference type="ARBA" id="ARBA00023136"/>
    </source>
</evidence>
<dbReference type="EMBL" id="JACCEM010000001">
    <property type="protein sequence ID" value="NYT48178.1"/>
    <property type="molecule type" value="Genomic_DNA"/>
</dbReference>
<dbReference type="SUPFAM" id="SSF161098">
    <property type="entry name" value="MetI-like"/>
    <property type="match status" value="1"/>
</dbReference>
<dbReference type="CDD" id="cd06261">
    <property type="entry name" value="TM_PBP2"/>
    <property type="match status" value="1"/>
</dbReference>
<dbReference type="InterPro" id="IPR043429">
    <property type="entry name" value="ArtM/GltK/GlnP/TcyL/YhdX-like"/>
</dbReference>
<keyword evidence="7 9" id="KW-1133">Transmembrane helix</keyword>
<organism evidence="11 12">
    <name type="scientific">Parapusillimonas granuli</name>
    <dbReference type="NCBI Taxonomy" id="380911"/>
    <lineage>
        <taxon>Bacteria</taxon>
        <taxon>Pseudomonadati</taxon>
        <taxon>Pseudomonadota</taxon>
        <taxon>Betaproteobacteria</taxon>
        <taxon>Burkholderiales</taxon>
        <taxon>Alcaligenaceae</taxon>
        <taxon>Parapusillimonas</taxon>
    </lineage>
</organism>
<sequence>MKFDVQFALSITPLILEAAITTIWVTIVSSLLATVLGFALELMRRVNRPIALVMTVVIDFFRITPILALLYFLYFVLPFYNIHLSAITVGIMTLSLHYAGYLAEVFKAAITSIPHGQTEGAQALGLRRPHIVFMILLPQILRNAIPAIANYVLSILKSTPYLAVVAVPEMLGVAMDKAAESFTYVEPMAVVGLLFCLFCYAAARSLDMVHKHLRRHD</sequence>
<name>A0A853FU03_9BURK</name>
<dbReference type="InterPro" id="IPR035906">
    <property type="entry name" value="MetI-like_sf"/>
</dbReference>
<evidence type="ECO:0000256" key="3">
    <source>
        <dbReference type="ARBA" id="ARBA00022448"/>
    </source>
</evidence>
<evidence type="ECO:0000313" key="12">
    <source>
        <dbReference type="Proteomes" id="UP000559809"/>
    </source>
</evidence>
<dbReference type="PANTHER" id="PTHR30614:SF0">
    <property type="entry name" value="L-CYSTINE TRANSPORT SYSTEM PERMEASE PROTEIN TCYL"/>
    <property type="match status" value="1"/>
</dbReference>
<feature type="transmembrane region" description="Helical" evidence="9">
    <location>
        <begin position="20"/>
        <end position="40"/>
    </location>
</feature>
<gene>
    <name evidence="11" type="ORF">H0A72_02535</name>
</gene>
<evidence type="ECO:0000256" key="6">
    <source>
        <dbReference type="ARBA" id="ARBA00022970"/>
    </source>
</evidence>
<keyword evidence="4" id="KW-1003">Cell membrane</keyword>
<evidence type="ECO:0000256" key="5">
    <source>
        <dbReference type="ARBA" id="ARBA00022692"/>
    </source>
</evidence>
<feature type="transmembrane region" description="Helical" evidence="9">
    <location>
        <begin position="82"/>
        <end position="103"/>
    </location>
</feature>
<evidence type="ECO:0000256" key="9">
    <source>
        <dbReference type="RuleBase" id="RU363032"/>
    </source>
</evidence>
<dbReference type="InterPro" id="IPR000515">
    <property type="entry name" value="MetI-like"/>
</dbReference>
<feature type="transmembrane region" description="Helical" evidence="9">
    <location>
        <begin position="52"/>
        <end position="76"/>
    </location>
</feature>
<evidence type="ECO:0000256" key="4">
    <source>
        <dbReference type="ARBA" id="ARBA00022475"/>
    </source>
</evidence>
<keyword evidence="8 9" id="KW-0472">Membrane</keyword>
<dbReference type="AlphaFoldDB" id="A0A853FU03"/>